<feature type="transmembrane region" description="Helical" evidence="6">
    <location>
        <begin position="296"/>
        <end position="318"/>
    </location>
</feature>
<evidence type="ECO:0000256" key="2">
    <source>
        <dbReference type="ARBA" id="ARBA00022475"/>
    </source>
</evidence>
<evidence type="ECO:0000313" key="10">
    <source>
        <dbReference type="Proteomes" id="UP000176877"/>
    </source>
</evidence>
<dbReference type="Proteomes" id="UP000176877">
    <property type="component" value="Unassembled WGS sequence"/>
</dbReference>
<name>A0A1F5S7B7_9BACT</name>
<dbReference type="InterPro" id="IPR025405">
    <property type="entry name" value="DUF4131"/>
</dbReference>
<sequence>MPVSDFYNFKAKVFLVACLVFISGIALASFLPLKLLQFTIWWFGAAIFFLIFTILFWRDARPGLKHASLYFLWAGILFFSIWRYSSALPAKTPDRIWHYNGATVVVRGIIINEPDIRETSQKLEIKVETIYSPESSPDKFNSTAGPSGLKVTGKLLATTALYPEYKYGDELVLVCELKQPEAFNGFAYDRYLARYDIYSVCYYPKIYLASPSPSKGEGIIPALALPLTKGEIKRGLGRRNLLYAKIFAFKKIMSGLIDSGLSEPASSLARPIVFGGQRGLPQSTRDDFQKVGLTHIMAVSGFNISILAAIVMTALLALGFSRRRAFYLAVIFLAGYIILVGAPASAMRAGLMGFLVLWALKLGRLNKMTNSLILVATILLLLKPKLLRDDVGFQLSFLAIAGLVYAYPIFAALRAKIKLPKLKGVSDALLITLAAQVFTLPILAYNFSQVSLIAPLANLAVLWAVPLLTILILIALPLSFFLPALSFIFFLPSLILTKYILAMVKFFASWPHSFLTINYLWPGWLVLYYVLVIFIIIKARRSKLLKEELSDKI</sequence>
<reference evidence="9 10" key="1">
    <citation type="journal article" date="2016" name="Nat. Commun.">
        <title>Thousands of microbial genomes shed light on interconnected biogeochemical processes in an aquifer system.</title>
        <authorList>
            <person name="Anantharaman K."/>
            <person name="Brown C.T."/>
            <person name="Hug L.A."/>
            <person name="Sharon I."/>
            <person name="Castelle C.J."/>
            <person name="Probst A.J."/>
            <person name="Thomas B.C."/>
            <person name="Singh A."/>
            <person name="Wilkins M.J."/>
            <person name="Karaoz U."/>
            <person name="Brodie E.L."/>
            <person name="Williams K.H."/>
            <person name="Hubbard S.S."/>
            <person name="Banfield J.F."/>
        </authorList>
    </citation>
    <scope>NUCLEOTIDE SEQUENCE [LARGE SCALE GENOMIC DNA]</scope>
</reference>
<evidence type="ECO:0000256" key="4">
    <source>
        <dbReference type="ARBA" id="ARBA00022989"/>
    </source>
</evidence>
<dbReference type="EMBL" id="MFFT01000042">
    <property type="protein sequence ID" value="OGF22628.1"/>
    <property type="molecule type" value="Genomic_DNA"/>
</dbReference>
<feature type="transmembrane region" description="Helical" evidence="6">
    <location>
        <begin position="519"/>
        <end position="537"/>
    </location>
</feature>
<dbReference type="Pfam" id="PF13567">
    <property type="entry name" value="DUF4131"/>
    <property type="match status" value="1"/>
</dbReference>
<evidence type="ECO:0000256" key="5">
    <source>
        <dbReference type="ARBA" id="ARBA00023136"/>
    </source>
</evidence>
<evidence type="ECO:0000313" key="9">
    <source>
        <dbReference type="EMBL" id="OGF22628.1"/>
    </source>
</evidence>
<feature type="transmembrane region" description="Helical" evidence="6">
    <location>
        <begin position="12"/>
        <end position="33"/>
    </location>
</feature>
<keyword evidence="2" id="KW-1003">Cell membrane</keyword>
<dbReference type="PANTHER" id="PTHR30619:SF7">
    <property type="entry name" value="BETA-LACTAMASE DOMAIN PROTEIN"/>
    <property type="match status" value="1"/>
</dbReference>
<evidence type="ECO:0000259" key="8">
    <source>
        <dbReference type="Pfam" id="PF13567"/>
    </source>
</evidence>
<keyword evidence="5 6" id="KW-0472">Membrane</keyword>
<protein>
    <recommendedName>
        <fullName evidence="11">ComEC/Rec2-related protein domain-containing protein</fullName>
    </recommendedName>
</protein>
<comment type="subcellular location">
    <subcellularLocation>
        <location evidence="1">Cell membrane</location>
        <topology evidence="1">Multi-pass membrane protein</topology>
    </subcellularLocation>
</comment>
<feature type="transmembrane region" description="Helical" evidence="6">
    <location>
        <begin position="393"/>
        <end position="413"/>
    </location>
</feature>
<evidence type="ECO:0000256" key="3">
    <source>
        <dbReference type="ARBA" id="ARBA00022692"/>
    </source>
</evidence>
<evidence type="ECO:0008006" key="11">
    <source>
        <dbReference type="Google" id="ProtNLM"/>
    </source>
</evidence>
<dbReference type="NCBIfam" id="TIGR00360">
    <property type="entry name" value="ComEC_N-term"/>
    <property type="match status" value="1"/>
</dbReference>
<feature type="transmembrane region" description="Helical" evidence="6">
    <location>
        <begin position="69"/>
        <end position="85"/>
    </location>
</feature>
<feature type="transmembrane region" description="Helical" evidence="6">
    <location>
        <begin position="325"/>
        <end position="341"/>
    </location>
</feature>
<dbReference type="PANTHER" id="PTHR30619">
    <property type="entry name" value="DNA INTERNALIZATION/COMPETENCE PROTEIN COMEC/REC2"/>
    <property type="match status" value="1"/>
</dbReference>
<evidence type="ECO:0000256" key="6">
    <source>
        <dbReference type="SAM" id="Phobius"/>
    </source>
</evidence>
<evidence type="ECO:0000256" key="1">
    <source>
        <dbReference type="ARBA" id="ARBA00004651"/>
    </source>
</evidence>
<feature type="transmembrane region" description="Helical" evidence="6">
    <location>
        <begin position="459"/>
        <end position="480"/>
    </location>
</feature>
<accession>A0A1F5S7B7</accession>
<feature type="transmembrane region" description="Helical" evidence="6">
    <location>
        <begin position="370"/>
        <end position="387"/>
    </location>
</feature>
<dbReference type="GO" id="GO:0005886">
    <property type="term" value="C:plasma membrane"/>
    <property type="evidence" value="ECO:0007669"/>
    <property type="project" value="UniProtKB-SubCell"/>
</dbReference>
<organism evidence="9 10">
    <name type="scientific">Candidatus Falkowbacteria bacterium RIFCSPHIGHO2_02_FULL_42_9</name>
    <dbReference type="NCBI Taxonomy" id="1797986"/>
    <lineage>
        <taxon>Bacteria</taxon>
        <taxon>Candidatus Falkowiibacteriota</taxon>
    </lineage>
</organism>
<dbReference type="InterPro" id="IPR052159">
    <property type="entry name" value="Competence_DNA_uptake"/>
</dbReference>
<feature type="domain" description="DUF4131" evidence="8">
    <location>
        <begin position="36"/>
        <end position="205"/>
    </location>
</feature>
<feature type="domain" description="ComEC/Rec2-related protein" evidence="7">
    <location>
        <begin position="272"/>
        <end position="539"/>
    </location>
</feature>
<gene>
    <name evidence="9" type="ORF">A3D45_00670</name>
</gene>
<feature type="transmembrane region" description="Helical" evidence="6">
    <location>
        <begin position="39"/>
        <end position="57"/>
    </location>
</feature>
<feature type="transmembrane region" description="Helical" evidence="6">
    <location>
        <begin position="487"/>
        <end position="507"/>
    </location>
</feature>
<dbReference type="InterPro" id="IPR004477">
    <property type="entry name" value="ComEC_N"/>
</dbReference>
<dbReference type="AlphaFoldDB" id="A0A1F5S7B7"/>
<proteinExistence type="predicted"/>
<dbReference type="Pfam" id="PF03772">
    <property type="entry name" value="Competence"/>
    <property type="match status" value="1"/>
</dbReference>
<keyword evidence="4 6" id="KW-1133">Transmembrane helix</keyword>
<feature type="transmembrane region" description="Helical" evidence="6">
    <location>
        <begin position="425"/>
        <end position="447"/>
    </location>
</feature>
<comment type="caution">
    <text evidence="9">The sequence shown here is derived from an EMBL/GenBank/DDBJ whole genome shotgun (WGS) entry which is preliminary data.</text>
</comment>
<keyword evidence="3 6" id="KW-0812">Transmembrane</keyword>
<evidence type="ECO:0000259" key="7">
    <source>
        <dbReference type="Pfam" id="PF03772"/>
    </source>
</evidence>